<dbReference type="AlphaFoldDB" id="A0A6J4KFD8"/>
<organism evidence="1">
    <name type="scientific">uncultured Microcoleus sp</name>
    <dbReference type="NCBI Taxonomy" id="259945"/>
    <lineage>
        <taxon>Bacteria</taxon>
        <taxon>Bacillati</taxon>
        <taxon>Cyanobacteriota</taxon>
        <taxon>Cyanophyceae</taxon>
        <taxon>Oscillatoriophycideae</taxon>
        <taxon>Oscillatoriales</taxon>
        <taxon>Microcoleaceae</taxon>
        <taxon>Microcoleus</taxon>
        <taxon>environmental samples</taxon>
    </lineage>
</organism>
<sequence>MLLRKISLDPAQKRIPCHVLLSWRVKNFRLLFKLPDSSVE</sequence>
<accession>A0A6J4KFD8</accession>
<dbReference type="EMBL" id="CADCTZ010000045">
    <property type="protein sequence ID" value="CAA9304266.1"/>
    <property type="molecule type" value="Genomic_DNA"/>
</dbReference>
<name>A0A6J4KFD8_9CYAN</name>
<proteinExistence type="predicted"/>
<gene>
    <name evidence="1" type="ORF">AVDCRST_MAG84-323</name>
</gene>
<evidence type="ECO:0000313" key="1">
    <source>
        <dbReference type="EMBL" id="CAA9304266.1"/>
    </source>
</evidence>
<protein>
    <submittedName>
        <fullName evidence="1">Uncharacterized protein</fullName>
    </submittedName>
</protein>
<reference evidence="1" key="1">
    <citation type="submission" date="2020-02" db="EMBL/GenBank/DDBJ databases">
        <authorList>
            <person name="Meier V. D."/>
        </authorList>
    </citation>
    <scope>NUCLEOTIDE SEQUENCE</scope>
    <source>
        <strain evidence="1">AVDCRST_MAG84</strain>
    </source>
</reference>